<dbReference type="PANTHER" id="PTHR12658:SF0">
    <property type="entry name" value="TUBULIN-SPECIFIC CHAPERONE D"/>
    <property type="match status" value="1"/>
</dbReference>
<dbReference type="Pfam" id="PF25767">
    <property type="entry name" value="ARM_TBCD_2nd"/>
    <property type="match status" value="1"/>
</dbReference>
<gene>
    <name evidence="7" type="ORF">H2201_006091</name>
</gene>
<proteinExistence type="predicted"/>
<dbReference type="Gene3D" id="3.40.50.300">
    <property type="entry name" value="P-loop containing nucleotide triphosphate hydrolases"/>
    <property type="match status" value="1"/>
</dbReference>
<evidence type="ECO:0000256" key="3">
    <source>
        <dbReference type="PROSITE-ProRule" id="PRU00103"/>
    </source>
</evidence>
<dbReference type="PROSITE" id="PS50077">
    <property type="entry name" value="HEAT_REPEAT"/>
    <property type="match status" value="1"/>
</dbReference>
<evidence type="ECO:0000256" key="2">
    <source>
        <dbReference type="ARBA" id="ARBA00023186"/>
    </source>
</evidence>
<dbReference type="InterPro" id="IPR011989">
    <property type="entry name" value="ARM-like"/>
</dbReference>
<dbReference type="Proteomes" id="UP001172684">
    <property type="component" value="Unassembled WGS sequence"/>
</dbReference>
<keyword evidence="1" id="KW-0677">Repeat</keyword>
<evidence type="ECO:0000313" key="7">
    <source>
        <dbReference type="EMBL" id="KAJ9662383.1"/>
    </source>
</evidence>
<organism evidence="7 8">
    <name type="scientific">Coniosporium apollinis</name>
    <dbReference type="NCBI Taxonomy" id="61459"/>
    <lineage>
        <taxon>Eukaryota</taxon>
        <taxon>Fungi</taxon>
        <taxon>Dikarya</taxon>
        <taxon>Ascomycota</taxon>
        <taxon>Pezizomycotina</taxon>
        <taxon>Dothideomycetes</taxon>
        <taxon>Dothideomycetes incertae sedis</taxon>
        <taxon>Coniosporium</taxon>
    </lineage>
</organism>
<evidence type="ECO:0000256" key="1">
    <source>
        <dbReference type="ARBA" id="ARBA00022737"/>
    </source>
</evidence>
<evidence type="ECO:0000259" key="5">
    <source>
        <dbReference type="Pfam" id="PF24883"/>
    </source>
</evidence>
<dbReference type="InterPro" id="IPR027417">
    <property type="entry name" value="P-loop_NTPase"/>
</dbReference>
<evidence type="ECO:0000313" key="8">
    <source>
        <dbReference type="Proteomes" id="UP001172684"/>
    </source>
</evidence>
<reference evidence="7" key="1">
    <citation type="submission" date="2022-10" db="EMBL/GenBank/DDBJ databases">
        <title>Culturing micro-colonial fungi from biological soil crusts in the Mojave desert and describing Neophaeococcomyces mojavensis, and introducing the new genera and species Taxawa tesnikishii.</title>
        <authorList>
            <person name="Kurbessoian T."/>
            <person name="Stajich J.E."/>
        </authorList>
    </citation>
    <scope>NUCLEOTIDE SEQUENCE</scope>
    <source>
        <strain evidence="7">TK_1</strain>
    </source>
</reference>
<feature type="domain" description="Tubulin-folding cofactor D ARM repeats" evidence="6">
    <location>
        <begin position="339"/>
        <end position="539"/>
    </location>
</feature>
<dbReference type="SUPFAM" id="SSF48371">
    <property type="entry name" value="ARM repeat"/>
    <property type="match status" value="1"/>
</dbReference>
<evidence type="ECO:0008006" key="9">
    <source>
        <dbReference type="Google" id="ProtNLM"/>
    </source>
</evidence>
<dbReference type="Gene3D" id="1.25.10.10">
    <property type="entry name" value="Leucine-rich Repeat Variant"/>
    <property type="match status" value="1"/>
</dbReference>
<dbReference type="Pfam" id="PF23579">
    <property type="entry name" value="ARM_TBCD"/>
    <property type="match status" value="1"/>
</dbReference>
<evidence type="ECO:0000259" key="4">
    <source>
        <dbReference type="Pfam" id="PF12612"/>
    </source>
</evidence>
<keyword evidence="8" id="KW-1185">Reference proteome</keyword>
<comment type="caution">
    <text evidence="7">The sequence shown here is derived from an EMBL/GenBank/DDBJ whole genome shotgun (WGS) entry which is preliminary data.</text>
</comment>
<evidence type="ECO:0000259" key="6">
    <source>
        <dbReference type="Pfam" id="PF25767"/>
    </source>
</evidence>
<dbReference type="InterPro" id="IPR058033">
    <property type="entry name" value="ARM_TBCD_2nd"/>
</dbReference>
<dbReference type="Pfam" id="PF12612">
    <property type="entry name" value="TFCD_C"/>
    <property type="match status" value="1"/>
</dbReference>
<protein>
    <recommendedName>
        <fullName evidence="9">Tubulin-specific chaperone D C-terminal domain-containing protein</fullName>
    </recommendedName>
</protein>
<dbReference type="EMBL" id="JAPDRL010000050">
    <property type="protein sequence ID" value="KAJ9662383.1"/>
    <property type="molecule type" value="Genomic_DNA"/>
</dbReference>
<feature type="domain" description="Tubulin-folding cofactor D C-terminal" evidence="4">
    <location>
        <begin position="926"/>
        <end position="1102"/>
    </location>
</feature>
<dbReference type="InterPro" id="IPR021133">
    <property type="entry name" value="HEAT_type_2"/>
</dbReference>
<sequence>MDASEDDDLRLQRASAGFYSLSLARILWKPPSQGNKQRVHRSVKVQELDQVVLLEDPQLLDAHLKHIIPPLVDAYLQYLQAPSQTSTIAGTVPLSSAVSRILYTLCKVRGEKIVTGFLNNEPRYLELILTRFEQGINNSQIGIVPNENDGMRWEERYVLLLWLSHLMLTPFDLASISSKHSTDAPTSIQDLDLPANLPAVASRLIPSCIQQLNSATRERDAAALALVRLCIRPDMRKIGLLNAIVQWALSWLDPKCTKQRDIHQMHGVLSFISRLVASATYEELGHLLRDIHDSCQHVFTYNSLSFVKSSAVARKLIIKTTRNIVVHYVQSLDIVQSPDLSTLFEEVIDFLLEAVADGDTPVRFAASKALSIVAMKLESNMRTEVIDAILSYLNVDVLWEGTTRNLAMVNPLRWHGLTLALSHLLYRKAPPAEQLPDVLNALMLALTFEQRAATGGSIGSNVRDAACFGIWAISRRYTTAELLAVDTTSVRAAQAFDHRLSVPQILAIELLQTSCLDPAGNIRRGSSAALQELIGRHPDIVVDGIPLVQIVDYHAVGPRDRAMTEVAVKAAQLDSSYWQALFNGLLGWRGVGALDTPSRLSAANAIGRLSVTQPFAEVRSMIQRISKRLAELGRNDVEERHGLLMSLASVLHGCVAQIDFRYAKQNQLPNKMLGDIEVLDGLWSLLQSYALTGHGGTLPMKLEERDFKSAALRPELTAVAICSLLSALALTTLRLWDMYGGIEDFPHGETVITLLTLCLTRTEDSVLQVLPSAVDRMSRLLSLEELLPLNQTWLTSLIHSRSPRNSGYALALGAMYGNLEPESAKEAQIIEVLTSRCTPAVEVEARVAALQSLRLLIPSVAKNSLQQGVDDLEDIKAAISTALNDYTINERGDIGSLVRLEALNAVSTAAEHGFFDSDADCRNSTIAASVIRLSLEKLDKVRSPAAKCLQTLRGDKLKDLGNIMWNDEQGVSSYAYFASAVNTLRRPTPTWVMHAVLEGYISSAGVGSESVLQASRLALVEMLEELFTHAEEPTVSVLEICTALVEIFKENIAVDRVVLPLMEVLAFLFHMQILQRLGSTFKWRNLLSLVQKAHFKSQNMVKLSVALDLYRGLADVDATRADVIAKLTSMLLHPFPKIRIAAAETLYTVTLDENLKHHDWSRSPKGLKHTVEGLKTEYTLAAEVTKTCYACYNAYEDARNAPDTIKAATRQLGGLCKLLVDLQNIYGNATQALPSLLSVQDDVEHAAGVLSRVEYVWKKRKIQAFVSRLEFYQSIFKLAVANDSLRVVVDIHQNVKKVDDTLDGMHQDLAADKRRQLSDEALKWLSPLDFAQRQKELYHLRRRHGTGIWILREGALRSCSVVVNYLLEQRVKHEEIGVAFIYCESEEQANQAAGHLLGSLLQQLAFQHDSVRSDVLGLYQSTKDVGAASDEEVMELLLRTRDYCSKVFLVIDGLDELRSDVRQVLLGFFSRAQTAFIHVLVTGRPFVFQGNSVSDRLRNEVRPPENDIRTFVQSYVQDSDDLNFVIDGDRSWQGRLVKIIVEKAAGQFALAYMYLTRVASETCKADAMAALANLGKTLPEEFDRTMKRIK</sequence>
<dbReference type="InterPro" id="IPR056884">
    <property type="entry name" value="NPHP3-like_N"/>
</dbReference>
<dbReference type="InterPro" id="IPR016024">
    <property type="entry name" value="ARM-type_fold"/>
</dbReference>
<dbReference type="InterPro" id="IPR033162">
    <property type="entry name" value="TBCD"/>
</dbReference>
<dbReference type="PANTHER" id="PTHR12658">
    <property type="entry name" value="BETA-TUBULIN COFACTOR D"/>
    <property type="match status" value="1"/>
</dbReference>
<feature type="domain" description="Nephrocystin 3-like N-terminal" evidence="5">
    <location>
        <begin position="1359"/>
        <end position="1484"/>
    </location>
</feature>
<dbReference type="Pfam" id="PF24883">
    <property type="entry name" value="NPHP3_N"/>
    <property type="match status" value="1"/>
</dbReference>
<accession>A0ABQ9NRB7</accession>
<feature type="repeat" description="HEAT" evidence="3">
    <location>
        <begin position="347"/>
        <end position="384"/>
    </location>
</feature>
<dbReference type="InterPro" id="IPR022577">
    <property type="entry name" value="TBCD_C"/>
</dbReference>
<name>A0ABQ9NRB7_9PEZI</name>
<keyword evidence="2" id="KW-0143">Chaperone</keyword>